<organism evidence="6 7">
    <name type="scientific">Novosphingobium subterraneum</name>
    <dbReference type="NCBI Taxonomy" id="48936"/>
    <lineage>
        <taxon>Bacteria</taxon>
        <taxon>Pseudomonadati</taxon>
        <taxon>Pseudomonadota</taxon>
        <taxon>Alphaproteobacteria</taxon>
        <taxon>Sphingomonadales</taxon>
        <taxon>Sphingomonadaceae</taxon>
        <taxon>Novosphingobium</taxon>
    </lineage>
</organism>
<reference evidence="6 7" key="1">
    <citation type="submission" date="2014-10" db="EMBL/GenBank/DDBJ databases">
        <title>Draft genome sequence of Novosphingobium subterraneum DSM 12447.</title>
        <authorList>
            <person name="Gan H.M."/>
            <person name="Gan H.Y."/>
            <person name="Savka M.A."/>
        </authorList>
    </citation>
    <scope>NUCLEOTIDE SEQUENCE [LARGE SCALE GENOMIC DNA]</scope>
    <source>
        <strain evidence="6 7">DSM 12447</strain>
    </source>
</reference>
<comment type="caution">
    <text evidence="6">The sequence shown here is derived from an EMBL/GenBank/DDBJ whole genome shotgun (WGS) entry which is preliminary data.</text>
</comment>
<dbReference type="PATRIC" id="fig|48936.3.peg.2880"/>
<accession>A0A0B8ZFE7</accession>
<evidence type="ECO:0000259" key="5">
    <source>
        <dbReference type="Pfam" id="PF19906"/>
    </source>
</evidence>
<name>A0A0B8ZFE7_9SPHN</name>
<dbReference type="RefSeq" id="WP_039335577.1">
    <property type="nucleotide sequence ID" value="NZ_JBNNWK010000027.1"/>
</dbReference>
<gene>
    <name evidence="6" type="ORF">NJ75_02867</name>
</gene>
<keyword evidence="1" id="KW-0456">Lyase</keyword>
<evidence type="ECO:0000313" key="7">
    <source>
        <dbReference type="Proteomes" id="UP000031338"/>
    </source>
</evidence>
<comment type="similarity">
    <text evidence="3">Belongs to the C-glycoside deglycosidase beta subunit family.</text>
</comment>
<dbReference type="EMBL" id="JRVC01000014">
    <property type="protein sequence ID" value="KHS44941.1"/>
    <property type="molecule type" value="Genomic_DNA"/>
</dbReference>
<dbReference type="STRING" id="48936.NJ75_02867"/>
<proteinExistence type="inferred from homology"/>
<dbReference type="InterPro" id="IPR045959">
    <property type="entry name" value="CGDB"/>
</dbReference>
<evidence type="ECO:0000313" key="6">
    <source>
        <dbReference type="EMBL" id="KHS44941.1"/>
    </source>
</evidence>
<protein>
    <recommendedName>
        <fullName evidence="4">C-deglycosylation enzyme beta subunit</fullName>
    </recommendedName>
</protein>
<feature type="domain" description="C-glycoside deglycosidase beta subunit" evidence="5">
    <location>
        <begin position="2"/>
        <end position="113"/>
    </location>
</feature>
<dbReference type="Pfam" id="PF19906">
    <property type="entry name" value="CGDB"/>
    <property type="match status" value="1"/>
</dbReference>
<dbReference type="GO" id="GO:0016829">
    <property type="term" value="F:lyase activity"/>
    <property type="evidence" value="ECO:0007669"/>
    <property type="project" value="UniProtKB-KW"/>
</dbReference>
<keyword evidence="2" id="KW-0119">Carbohydrate metabolism</keyword>
<evidence type="ECO:0000256" key="4">
    <source>
        <dbReference type="ARBA" id="ARBA00047208"/>
    </source>
</evidence>
<evidence type="ECO:0000256" key="2">
    <source>
        <dbReference type="ARBA" id="ARBA00023277"/>
    </source>
</evidence>
<evidence type="ECO:0000256" key="1">
    <source>
        <dbReference type="ARBA" id="ARBA00023239"/>
    </source>
</evidence>
<evidence type="ECO:0000256" key="3">
    <source>
        <dbReference type="ARBA" id="ARBA00046336"/>
    </source>
</evidence>
<dbReference type="Proteomes" id="UP000031338">
    <property type="component" value="Unassembled WGS sequence"/>
</dbReference>
<sequence>MLEHQLIQSTGFRNFGPVGAREGFAIRIRIPNYHGTRLSQLDGFDVTVDGVFYDHEINRFGIRDEVYTMAEMREETTARWGLTEWGEILVDKPGGLEPGVHKIEVLARIRYSYFPPDVHIFPMHAERYGTICIA</sequence>
<dbReference type="AlphaFoldDB" id="A0A0B8ZFE7"/>
<keyword evidence="7" id="KW-1185">Reference proteome</keyword>